<accession>A0A0J9GUH5</accession>
<protein>
    <submittedName>
        <fullName evidence="1">Uncharacterized protein</fullName>
    </submittedName>
</protein>
<dbReference type="Proteomes" id="UP000037178">
    <property type="component" value="Unassembled WGS sequence"/>
</dbReference>
<sequence length="42" mass="4549">MGRGSADGLPVADFLSKLEDEETARIHARSAPKFLGSPDYWG</sequence>
<keyword evidence="2" id="KW-1185">Reference proteome</keyword>
<dbReference type="EMBL" id="LFTY01000002">
    <property type="protein sequence ID" value="KMW57238.1"/>
    <property type="molecule type" value="Genomic_DNA"/>
</dbReference>
<reference evidence="1 2" key="1">
    <citation type="submission" date="2015-06" db="EMBL/GenBank/DDBJ databases">
        <title>Draft genome sequence of an Alphaproteobacteria species associated to the Mediterranean sponge Oscarella lobularis.</title>
        <authorList>
            <person name="Jourda C."/>
            <person name="Santini S."/>
            <person name="Claverie J.-M."/>
        </authorList>
    </citation>
    <scope>NUCLEOTIDE SEQUENCE [LARGE SCALE GENOMIC DNA]</scope>
    <source>
        <strain evidence="1">IGS</strain>
    </source>
</reference>
<dbReference type="PATRIC" id="fig|1675527.3.peg.2313"/>
<evidence type="ECO:0000313" key="1">
    <source>
        <dbReference type="EMBL" id="KMW57238.1"/>
    </source>
</evidence>
<gene>
    <name evidence="1" type="ORF">AIOL_002199</name>
</gene>
<comment type="caution">
    <text evidence="1">The sequence shown here is derived from an EMBL/GenBank/DDBJ whole genome shotgun (WGS) entry which is preliminary data.</text>
</comment>
<evidence type="ECO:0000313" key="2">
    <source>
        <dbReference type="Proteomes" id="UP000037178"/>
    </source>
</evidence>
<dbReference type="AlphaFoldDB" id="A0A0J9GUH5"/>
<organism evidence="1 2">
    <name type="scientific">Candidatus Rhodobacter oscarellae</name>
    <dbReference type="NCBI Taxonomy" id="1675527"/>
    <lineage>
        <taxon>Bacteria</taxon>
        <taxon>Pseudomonadati</taxon>
        <taxon>Pseudomonadota</taxon>
        <taxon>Alphaproteobacteria</taxon>
        <taxon>Rhodobacterales</taxon>
        <taxon>Rhodobacter group</taxon>
        <taxon>Rhodobacter</taxon>
    </lineage>
</organism>
<proteinExistence type="predicted"/>
<dbReference type="STRING" id="1675527.AIOL_002199"/>
<name>A0A0J9GUH5_9RHOB</name>